<dbReference type="OrthoDB" id="2589196at2759"/>
<dbReference type="PANTHER" id="PTHR28013:SF4">
    <property type="entry name" value="MARVEL DOMAIN-CONTAINING PROTEIN"/>
    <property type="match status" value="1"/>
</dbReference>
<reference evidence="2" key="1">
    <citation type="submission" date="2020-11" db="EMBL/GenBank/DDBJ databases">
        <authorList>
            <consortium name="DOE Joint Genome Institute"/>
            <person name="Ahrendt S."/>
            <person name="Riley R."/>
            <person name="Andreopoulos W."/>
            <person name="Labutti K."/>
            <person name="Pangilinan J."/>
            <person name="Ruiz-Duenas F.J."/>
            <person name="Barrasa J.M."/>
            <person name="Sanchez-Garcia M."/>
            <person name="Camarero S."/>
            <person name="Miyauchi S."/>
            <person name="Serrano A."/>
            <person name="Linde D."/>
            <person name="Babiker R."/>
            <person name="Drula E."/>
            <person name="Ayuso-Fernandez I."/>
            <person name="Pacheco R."/>
            <person name="Padilla G."/>
            <person name="Ferreira P."/>
            <person name="Barriuso J."/>
            <person name="Kellner H."/>
            <person name="Castanera R."/>
            <person name="Alfaro M."/>
            <person name="Ramirez L."/>
            <person name="Pisabarro A.G."/>
            <person name="Kuo A."/>
            <person name="Tritt A."/>
            <person name="Lipzen A."/>
            <person name="He G."/>
            <person name="Yan M."/>
            <person name="Ng V."/>
            <person name="Cullen D."/>
            <person name="Martin F."/>
            <person name="Rosso M.-N."/>
            <person name="Henrissat B."/>
            <person name="Hibbett D."/>
            <person name="Martinez A.T."/>
            <person name="Grigoriev I.V."/>
        </authorList>
    </citation>
    <scope>NUCLEOTIDE SEQUENCE</scope>
    <source>
        <strain evidence="2">CIRM-BRFM 674</strain>
    </source>
</reference>
<gene>
    <name evidence="2" type="ORF">BDN70DRAFT_766986</name>
</gene>
<feature type="transmembrane region" description="Helical" evidence="1">
    <location>
        <begin position="77"/>
        <end position="99"/>
    </location>
</feature>
<feature type="transmembrane region" description="Helical" evidence="1">
    <location>
        <begin position="111"/>
        <end position="130"/>
    </location>
</feature>
<dbReference type="GO" id="GO:0035838">
    <property type="term" value="C:growing cell tip"/>
    <property type="evidence" value="ECO:0007669"/>
    <property type="project" value="TreeGrafter"/>
</dbReference>
<dbReference type="EMBL" id="MU155408">
    <property type="protein sequence ID" value="KAF9473913.1"/>
    <property type="molecule type" value="Genomic_DNA"/>
</dbReference>
<feature type="transmembrane region" description="Helical" evidence="1">
    <location>
        <begin position="150"/>
        <end position="167"/>
    </location>
</feature>
<name>A0A9P5YQ98_9AGAR</name>
<feature type="non-terminal residue" evidence="2">
    <location>
        <position position="1"/>
    </location>
</feature>
<keyword evidence="1" id="KW-1133">Transmembrane helix</keyword>
<dbReference type="InterPro" id="IPR051380">
    <property type="entry name" value="pH-response_reg_palI/RIM9"/>
</dbReference>
<organism evidence="2 3">
    <name type="scientific">Pholiota conissans</name>
    <dbReference type="NCBI Taxonomy" id="109636"/>
    <lineage>
        <taxon>Eukaryota</taxon>
        <taxon>Fungi</taxon>
        <taxon>Dikarya</taxon>
        <taxon>Basidiomycota</taxon>
        <taxon>Agaricomycotina</taxon>
        <taxon>Agaricomycetes</taxon>
        <taxon>Agaricomycetidae</taxon>
        <taxon>Agaricales</taxon>
        <taxon>Agaricineae</taxon>
        <taxon>Strophariaceae</taxon>
        <taxon>Pholiota</taxon>
    </lineage>
</organism>
<evidence type="ECO:0000256" key="1">
    <source>
        <dbReference type="SAM" id="Phobius"/>
    </source>
</evidence>
<keyword evidence="1" id="KW-0472">Membrane</keyword>
<proteinExistence type="predicted"/>
<dbReference type="PANTHER" id="PTHR28013">
    <property type="entry name" value="PROTEIN DCV1-RELATED"/>
    <property type="match status" value="1"/>
</dbReference>
<dbReference type="Pfam" id="PF06687">
    <property type="entry name" value="SUR7"/>
    <property type="match status" value="1"/>
</dbReference>
<evidence type="ECO:0000313" key="2">
    <source>
        <dbReference type="EMBL" id="KAF9473913.1"/>
    </source>
</evidence>
<accession>A0A9P5YQ98</accession>
<evidence type="ECO:0000313" key="3">
    <source>
        <dbReference type="Proteomes" id="UP000807469"/>
    </source>
</evidence>
<dbReference type="Proteomes" id="UP000807469">
    <property type="component" value="Unassembled WGS sequence"/>
</dbReference>
<comment type="caution">
    <text evidence="2">The sequence shown here is derived from an EMBL/GenBank/DDBJ whole genome shotgun (WGS) entry which is preliminary data.</text>
</comment>
<feature type="non-terminal residue" evidence="2">
    <location>
        <position position="168"/>
    </location>
</feature>
<protein>
    <submittedName>
        <fullName evidence="2">Uncharacterized protein</fullName>
    </submittedName>
</protein>
<dbReference type="InterPro" id="IPR009571">
    <property type="entry name" value="SUR7/Rim9-like_fungi"/>
</dbReference>
<keyword evidence="1" id="KW-0812">Transmembrane</keyword>
<dbReference type="AlphaFoldDB" id="A0A9P5YQ98"/>
<dbReference type="GO" id="GO:0032153">
    <property type="term" value="C:cell division site"/>
    <property type="evidence" value="ECO:0007669"/>
    <property type="project" value="TreeGrafter"/>
</dbReference>
<keyword evidence="3" id="KW-1185">Reference proteome</keyword>
<dbReference type="GO" id="GO:0005886">
    <property type="term" value="C:plasma membrane"/>
    <property type="evidence" value="ECO:0007669"/>
    <property type="project" value="InterPro"/>
</dbReference>
<sequence length="168" mass="18108">NPAFYVFLATLAAVVLLLLTTISVPLTSTFSFLHSTQANGVSFGMWGWCLDDGEICSPAQFGYSWPPEITPSITKALVFYPIAIVCTFFTLVAAAPTVCARSTRSDKIFDAFAWVSFGMSAGAFLFMIGIFGSAKSRFEKHGFSASYGNLPWMSLVATILLLVVSLSS</sequence>